<keyword evidence="5 11" id="KW-0418">Kinase</keyword>
<comment type="similarity">
    <text evidence="9">Belongs to the protein kinase superfamily.</text>
</comment>
<dbReference type="EC" id="2.7.11.1" evidence="1"/>
<dbReference type="SUPFAM" id="SSF56112">
    <property type="entry name" value="Protein kinase-like (PK-like)"/>
    <property type="match status" value="1"/>
</dbReference>
<dbReference type="OrthoDB" id="4062651at2759"/>
<evidence type="ECO:0000256" key="6">
    <source>
        <dbReference type="ARBA" id="ARBA00022821"/>
    </source>
</evidence>
<evidence type="ECO:0000256" key="4">
    <source>
        <dbReference type="ARBA" id="ARBA00022741"/>
    </source>
</evidence>
<evidence type="ECO:0000313" key="12">
    <source>
        <dbReference type="Proteomes" id="UP000036987"/>
    </source>
</evidence>
<dbReference type="FunFam" id="3.30.200.20:FF:000228">
    <property type="entry name" value="Serine/threonine-protein kinase BIK1"/>
    <property type="match status" value="1"/>
</dbReference>
<dbReference type="Gene3D" id="3.30.200.20">
    <property type="entry name" value="Phosphorylase Kinase, domain 1"/>
    <property type="match status" value="1"/>
</dbReference>
<keyword evidence="7 8" id="KW-0067">ATP-binding</keyword>
<dbReference type="PROSITE" id="PS00108">
    <property type="entry name" value="PROTEIN_KINASE_ST"/>
    <property type="match status" value="1"/>
</dbReference>
<organism evidence="11 12">
    <name type="scientific">Zostera marina</name>
    <name type="common">Eelgrass</name>
    <dbReference type="NCBI Taxonomy" id="29655"/>
    <lineage>
        <taxon>Eukaryota</taxon>
        <taxon>Viridiplantae</taxon>
        <taxon>Streptophyta</taxon>
        <taxon>Embryophyta</taxon>
        <taxon>Tracheophyta</taxon>
        <taxon>Spermatophyta</taxon>
        <taxon>Magnoliopsida</taxon>
        <taxon>Liliopsida</taxon>
        <taxon>Zosteraceae</taxon>
        <taxon>Zostera</taxon>
    </lineage>
</organism>
<dbReference type="EMBL" id="LFYR01000158">
    <property type="protein sequence ID" value="KMZ75549.1"/>
    <property type="molecule type" value="Genomic_DNA"/>
</dbReference>
<dbReference type="GO" id="GO:0005524">
    <property type="term" value="F:ATP binding"/>
    <property type="evidence" value="ECO:0007669"/>
    <property type="project" value="UniProtKB-UniRule"/>
</dbReference>
<feature type="domain" description="Protein kinase" evidence="10">
    <location>
        <begin position="66"/>
        <end position="347"/>
    </location>
</feature>
<evidence type="ECO:0000256" key="5">
    <source>
        <dbReference type="ARBA" id="ARBA00022777"/>
    </source>
</evidence>
<evidence type="ECO:0000256" key="3">
    <source>
        <dbReference type="ARBA" id="ARBA00022679"/>
    </source>
</evidence>
<comment type="caution">
    <text evidence="11">The sequence shown here is derived from an EMBL/GenBank/DDBJ whole genome shotgun (WGS) entry which is preliminary data.</text>
</comment>
<dbReference type="InterPro" id="IPR008271">
    <property type="entry name" value="Ser/Thr_kinase_AS"/>
</dbReference>
<dbReference type="CDD" id="cd14066">
    <property type="entry name" value="STKc_IRAK"/>
    <property type="match status" value="1"/>
</dbReference>
<accession>A0A0K9Q2X9</accession>
<dbReference type="PANTHER" id="PTHR45621">
    <property type="entry name" value="OS01G0588500 PROTEIN-RELATED"/>
    <property type="match status" value="1"/>
</dbReference>
<keyword evidence="4 8" id="KW-0547">Nucleotide-binding</keyword>
<keyword evidence="6" id="KW-0611">Plant defense</keyword>
<dbReference type="PROSITE" id="PS50011">
    <property type="entry name" value="PROTEIN_KINASE_DOM"/>
    <property type="match status" value="1"/>
</dbReference>
<dbReference type="GO" id="GO:0006952">
    <property type="term" value="P:defense response"/>
    <property type="evidence" value="ECO:0007669"/>
    <property type="project" value="UniProtKB-KW"/>
</dbReference>
<keyword evidence="3" id="KW-0808">Transferase</keyword>
<dbReference type="STRING" id="29655.A0A0K9Q2X9"/>
<evidence type="ECO:0000256" key="7">
    <source>
        <dbReference type="ARBA" id="ARBA00022840"/>
    </source>
</evidence>
<dbReference type="PROSITE" id="PS00107">
    <property type="entry name" value="PROTEIN_KINASE_ATP"/>
    <property type="match status" value="1"/>
</dbReference>
<dbReference type="Gene3D" id="1.10.510.10">
    <property type="entry name" value="Transferase(Phosphotransferase) domain 1"/>
    <property type="match status" value="1"/>
</dbReference>
<dbReference type="InterPro" id="IPR017441">
    <property type="entry name" value="Protein_kinase_ATP_BS"/>
</dbReference>
<sequence>MILSWIFLVVEKHIRTISDLSDSSLSSTRNYSRRRTSNEVCSTNIAVYTNVIAFTLSELRTITRAFRSDYVIGEGGFGTVYKGYIDRNVRVGLKSLPVAVKVLNRNGRQGHREWLTEVNFLGQFRHPNLVKLVGYCCEDEHRLLVYDFMLRGSLENHLFHRTSMLLPWATRMMIAYGAAKGLAFLHNAKIPVIYRDFKTSNILLDSDYTAKLSDFGLAKTGPQGNETHVSTRVMGTYGYAAPEYIMTGHLTTKSDVYSFGVVLVELLTGRKAIDKNRPIKEQILVDWIRPKLNDKKKALEILDKRMDGQYSVRNAHKACNLAYYCLSQNSKARPLMTDIVHTLEPLQQTAMQTSLPTRLNTLSSSDYIVPRREHRSLIANCDSGITSIQPCM</sequence>
<dbReference type="GO" id="GO:0004674">
    <property type="term" value="F:protein serine/threonine kinase activity"/>
    <property type="evidence" value="ECO:0007669"/>
    <property type="project" value="UniProtKB-KW"/>
</dbReference>
<dbReference type="InterPro" id="IPR000719">
    <property type="entry name" value="Prot_kinase_dom"/>
</dbReference>
<dbReference type="Proteomes" id="UP000036987">
    <property type="component" value="Unassembled WGS sequence"/>
</dbReference>
<dbReference type="InterPro" id="IPR011009">
    <property type="entry name" value="Kinase-like_dom_sf"/>
</dbReference>
<dbReference type="OMA" id="IANCDSG"/>
<dbReference type="AlphaFoldDB" id="A0A0K9Q2X9"/>
<evidence type="ECO:0000313" key="11">
    <source>
        <dbReference type="EMBL" id="KMZ75549.1"/>
    </source>
</evidence>
<evidence type="ECO:0000256" key="9">
    <source>
        <dbReference type="RuleBase" id="RU000304"/>
    </source>
</evidence>
<evidence type="ECO:0000256" key="1">
    <source>
        <dbReference type="ARBA" id="ARBA00012513"/>
    </source>
</evidence>
<evidence type="ECO:0000259" key="10">
    <source>
        <dbReference type="PROSITE" id="PS50011"/>
    </source>
</evidence>
<protein>
    <recommendedName>
        <fullName evidence="1">non-specific serine/threonine protein kinase</fullName>
        <ecNumber evidence="1">2.7.11.1</ecNumber>
    </recommendedName>
</protein>
<dbReference type="InterPro" id="IPR050823">
    <property type="entry name" value="Plant_Ser_Thr_Prot_Kinase"/>
</dbReference>
<dbReference type="Pfam" id="PF07714">
    <property type="entry name" value="PK_Tyr_Ser-Thr"/>
    <property type="match status" value="1"/>
</dbReference>
<name>A0A0K9Q2X9_ZOSMR</name>
<proteinExistence type="inferred from homology"/>
<evidence type="ECO:0000256" key="2">
    <source>
        <dbReference type="ARBA" id="ARBA00022527"/>
    </source>
</evidence>
<reference evidence="12" key="1">
    <citation type="journal article" date="2016" name="Nature">
        <title>The genome of the seagrass Zostera marina reveals angiosperm adaptation to the sea.</title>
        <authorList>
            <person name="Olsen J.L."/>
            <person name="Rouze P."/>
            <person name="Verhelst B."/>
            <person name="Lin Y.-C."/>
            <person name="Bayer T."/>
            <person name="Collen J."/>
            <person name="Dattolo E."/>
            <person name="De Paoli E."/>
            <person name="Dittami S."/>
            <person name="Maumus F."/>
            <person name="Michel G."/>
            <person name="Kersting A."/>
            <person name="Lauritano C."/>
            <person name="Lohaus R."/>
            <person name="Toepel M."/>
            <person name="Tonon T."/>
            <person name="Vanneste K."/>
            <person name="Amirebrahimi M."/>
            <person name="Brakel J."/>
            <person name="Bostroem C."/>
            <person name="Chovatia M."/>
            <person name="Grimwood J."/>
            <person name="Jenkins J.W."/>
            <person name="Jueterbock A."/>
            <person name="Mraz A."/>
            <person name="Stam W.T."/>
            <person name="Tice H."/>
            <person name="Bornberg-Bauer E."/>
            <person name="Green P.J."/>
            <person name="Pearson G.A."/>
            <person name="Procaccini G."/>
            <person name="Duarte C.M."/>
            <person name="Schmutz J."/>
            <person name="Reusch T.B.H."/>
            <person name="Van de Peer Y."/>
        </authorList>
    </citation>
    <scope>NUCLEOTIDE SEQUENCE [LARGE SCALE GENOMIC DNA]</scope>
    <source>
        <strain evidence="12">cv. Finnish</strain>
    </source>
</reference>
<keyword evidence="2 9" id="KW-0723">Serine/threonine-protein kinase</keyword>
<keyword evidence="12" id="KW-1185">Reference proteome</keyword>
<feature type="binding site" evidence="8">
    <location>
        <position position="101"/>
    </location>
    <ligand>
        <name>ATP</name>
        <dbReference type="ChEBI" id="CHEBI:30616"/>
    </ligand>
</feature>
<evidence type="ECO:0000256" key="8">
    <source>
        <dbReference type="PROSITE-ProRule" id="PRU10141"/>
    </source>
</evidence>
<dbReference type="InterPro" id="IPR001245">
    <property type="entry name" value="Ser-Thr/Tyr_kinase_cat_dom"/>
</dbReference>
<dbReference type="FunFam" id="1.10.510.10:FF:000258">
    <property type="entry name" value="Probable serine/threonine-protein kinase PBL8"/>
    <property type="match status" value="1"/>
</dbReference>
<gene>
    <name evidence="11" type="ORF">ZOSMA_113G00360</name>
</gene>